<feature type="region of interest" description="Disordered" evidence="1">
    <location>
        <begin position="1"/>
        <end position="25"/>
    </location>
</feature>
<gene>
    <name evidence="2" type="ORF">TWF730_010200</name>
</gene>
<reference evidence="2 3" key="1">
    <citation type="submission" date="2019-10" db="EMBL/GenBank/DDBJ databases">
        <authorList>
            <person name="Palmer J.M."/>
        </authorList>
    </citation>
    <scope>NUCLEOTIDE SEQUENCE [LARGE SCALE GENOMIC DNA]</scope>
    <source>
        <strain evidence="2 3">TWF730</strain>
    </source>
</reference>
<feature type="region of interest" description="Disordered" evidence="1">
    <location>
        <begin position="45"/>
        <end position="191"/>
    </location>
</feature>
<feature type="compositionally biased region" description="Low complexity" evidence="1">
    <location>
        <begin position="90"/>
        <end position="106"/>
    </location>
</feature>
<name>A0AAV9URG7_9PEZI</name>
<feature type="compositionally biased region" description="Basic and acidic residues" evidence="1">
    <location>
        <begin position="129"/>
        <end position="160"/>
    </location>
</feature>
<sequence>MPITPTSGGSAQIPSTQPEESAAQVAAGMPFDIRLFVRARRIAAGGQSPSPSLLGEPRGTASPRPRSPLQRSRHGSEPLSEGLPVPLQPSSGSGTKKTTKSSRQSGLRPNATSSQRQSTMSRATRSRRNLSEAEADRLLDEARSTVSERLEREDQRRPGVEDDASPMTPPSARPSVAEQPTEDVNGEEVGPAMRRLIRRRARRADRIAREQSLEALANAGNINAQERPRGARRTVRRRRDVTTNTRTPAVGRNGRQLGADGRVAPVGGEPVPALQQAQRGNTNGRGRQQTRVLSVVRPEGGEQLPERLTRDDLPVQGHVLTMTNPAAEERYIRDLLELRRRVEETFVPEDQQAPAPAPWAPPAIPARRVVLTEIPMNTLNNGPVVLRGRQVRQGVVIDRQRRRQRPGAQTYQDNLRGVLGPR</sequence>
<feature type="compositionally biased region" description="Polar residues" evidence="1">
    <location>
        <begin position="110"/>
        <end position="123"/>
    </location>
</feature>
<feature type="compositionally biased region" description="Polar residues" evidence="1">
    <location>
        <begin position="1"/>
        <end position="19"/>
    </location>
</feature>
<keyword evidence="3" id="KW-1185">Reference proteome</keyword>
<evidence type="ECO:0000313" key="3">
    <source>
        <dbReference type="Proteomes" id="UP001373714"/>
    </source>
</evidence>
<evidence type="ECO:0000313" key="2">
    <source>
        <dbReference type="EMBL" id="KAK6345857.1"/>
    </source>
</evidence>
<protein>
    <submittedName>
        <fullName evidence="2">Uncharacterized protein</fullName>
    </submittedName>
</protein>
<organism evidence="2 3">
    <name type="scientific">Orbilia blumenaviensis</name>
    <dbReference type="NCBI Taxonomy" id="1796055"/>
    <lineage>
        <taxon>Eukaryota</taxon>
        <taxon>Fungi</taxon>
        <taxon>Dikarya</taxon>
        <taxon>Ascomycota</taxon>
        <taxon>Pezizomycotina</taxon>
        <taxon>Orbiliomycetes</taxon>
        <taxon>Orbiliales</taxon>
        <taxon>Orbiliaceae</taxon>
        <taxon>Orbilia</taxon>
    </lineage>
</organism>
<feature type="region of interest" description="Disordered" evidence="1">
    <location>
        <begin position="218"/>
        <end position="260"/>
    </location>
</feature>
<proteinExistence type="predicted"/>
<dbReference type="EMBL" id="JAVHNS010000008">
    <property type="protein sequence ID" value="KAK6345857.1"/>
    <property type="molecule type" value="Genomic_DNA"/>
</dbReference>
<accession>A0AAV9URG7</accession>
<feature type="compositionally biased region" description="Basic residues" evidence="1">
    <location>
        <begin position="230"/>
        <end position="239"/>
    </location>
</feature>
<evidence type="ECO:0000256" key="1">
    <source>
        <dbReference type="SAM" id="MobiDB-lite"/>
    </source>
</evidence>
<dbReference type="Proteomes" id="UP001373714">
    <property type="component" value="Unassembled WGS sequence"/>
</dbReference>
<comment type="caution">
    <text evidence="2">The sequence shown here is derived from an EMBL/GenBank/DDBJ whole genome shotgun (WGS) entry which is preliminary data.</text>
</comment>
<dbReference type="AlphaFoldDB" id="A0AAV9URG7"/>